<protein>
    <submittedName>
        <fullName evidence="3">Thiopeptide-type bacteriocin biosynthesis protein</fullName>
    </submittedName>
</protein>
<dbReference type="Pfam" id="PF14028">
    <property type="entry name" value="Lant_dehydr_C"/>
    <property type="match status" value="1"/>
</dbReference>
<dbReference type="RefSeq" id="WP_347371812.1">
    <property type="nucleotide sequence ID" value="NZ_JBDOJC010000001.1"/>
</dbReference>
<reference evidence="3 4" key="1">
    <citation type="submission" date="2024-05" db="EMBL/GenBank/DDBJ databases">
        <authorList>
            <person name="De Oliveira J.P."/>
            <person name="Noriler S.A."/>
            <person name="De Oliveira A.G."/>
            <person name="Sipoli D.S."/>
        </authorList>
    </citation>
    <scope>NUCLEOTIDE SEQUENCE [LARGE SCALE GENOMIC DNA]</scope>
    <source>
        <strain evidence="3 4">LABIM189</strain>
    </source>
</reference>
<feature type="domain" description="Thiopeptide-type bacteriocin biosynthesis" evidence="2">
    <location>
        <begin position="735"/>
        <end position="991"/>
    </location>
</feature>
<dbReference type="InterPro" id="IPR006827">
    <property type="entry name" value="Lant_deHydtase_N"/>
</dbReference>
<evidence type="ECO:0000259" key="1">
    <source>
        <dbReference type="Pfam" id="PF04738"/>
    </source>
</evidence>
<dbReference type="Proteomes" id="UP001455709">
    <property type="component" value="Unassembled WGS sequence"/>
</dbReference>
<gene>
    <name evidence="3" type="ORF">ABGV49_19505</name>
</gene>
<feature type="domain" description="Lantibiotic dehydratase N-terminal" evidence="1">
    <location>
        <begin position="55"/>
        <end position="127"/>
    </location>
</feature>
<name>A0ABV0FJ33_9NEIS</name>
<dbReference type="Pfam" id="PF04738">
    <property type="entry name" value="Lant_dehydr_N"/>
    <property type="match status" value="2"/>
</dbReference>
<keyword evidence="4" id="KW-1185">Reference proteome</keyword>
<dbReference type="InterPro" id="IPR023809">
    <property type="entry name" value="Thiopep_bacteriocin_synth_dom"/>
</dbReference>
<accession>A0ABV0FJ33</accession>
<organism evidence="3 4">
    <name type="scientific">Chromobacterium vaccinii</name>
    <dbReference type="NCBI Taxonomy" id="1108595"/>
    <lineage>
        <taxon>Bacteria</taxon>
        <taxon>Pseudomonadati</taxon>
        <taxon>Pseudomonadota</taxon>
        <taxon>Betaproteobacteria</taxon>
        <taxon>Neisseriales</taxon>
        <taxon>Chromobacteriaceae</taxon>
        <taxon>Chromobacterium</taxon>
    </lineage>
</organism>
<sequence length="1011" mass="115355">MATSQIKQAAAAEKPSKAAPFFVLRQPLRSAAAPILGDFKTLNTPTEIFELLSTDPILLPAIFLASRSLFQAVIKWMTTQPDNSKSAPDALIRYLSRARSRATPFGLFGILSCGRIEEQSNFPLIDNPQSIHIIHRASYETEVAARQSLLATSSKRTLKCNPTLWRQENRFIALVQTPSAAESCSLVTVSADPELDEIFYQFHSPIEVDHEEIDEISDLIETGILTEYASQPNLLETPHSPEYSNETEHHSRNAYDRIQQWIAQLNSIAIGGSKRIELYSKVDEKIHQLLGDKTPNRPSITANVFSHPQPEKHPTLSKNLSINTISLAMKLVQCFGEPNRALQQFKSAFLRKHTYESTPLLEFAYSELGLKFDQCTLQASSFTTKNYLQYDKYFLNSVLKSARDQSAEVQLSWAEICPLLANQEMVGTHLVSPVFSLISKENNTSHSEGLLWHGMEVATGTALLSRFETDNAELNKYITQWLQDNADIMEDDCIHAEIVYLPHPKLGDVFRRITRTPYAIFLTPCHGDFGPNSIKLETLHVRIRNDKFELWCSELQKKIKPTLSIPHYHQHSTHRIYRFLSALATQNLETASLRIPDTIRDLEYCPRIVVDGTIFRPATWKISSQKKSSTHQNLESLRKHLQKLGIPNKCAWSHRDQILAVDLSNNVDLETLQALLKKEPNIQLTEVIAPIPGLSDHEIILPIRISPNTMEDDVKEPTLPLCGLEKQNNPGSEYIYFKLFSDMEKVDQLPQKIHIQLGRYFRKAGLKPFYTKYSDPTSHLRFRLHVPEKKSWWRIMQKIYHCAENLKTQGWIDYFSISSYEPEIERYGGSHAWKYNEHYFSADSIFSQNMLSFIRKHNLSNDFVIFSMAISSLRIASDFGISLDKAADLLKNPIKKRKTNPSKISQAAGEILRRLKDEITDITQKTQKMRINRELKKAANQRTADTKEARGELNNLLGNDQIWFEWLFRSHAHMSMNRMLQADMNDAEQIANALAVRLVAALTAKGVHHLE</sequence>
<evidence type="ECO:0000313" key="3">
    <source>
        <dbReference type="EMBL" id="MEO2219245.1"/>
    </source>
</evidence>
<dbReference type="NCBIfam" id="TIGR03891">
    <property type="entry name" value="thiopep_ocin"/>
    <property type="match status" value="1"/>
</dbReference>
<feature type="domain" description="Lantibiotic dehydratase N-terminal" evidence="1">
    <location>
        <begin position="253"/>
        <end position="672"/>
    </location>
</feature>
<proteinExistence type="predicted"/>
<evidence type="ECO:0000313" key="4">
    <source>
        <dbReference type="Proteomes" id="UP001455709"/>
    </source>
</evidence>
<evidence type="ECO:0000259" key="2">
    <source>
        <dbReference type="Pfam" id="PF14028"/>
    </source>
</evidence>
<comment type="caution">
    <text evidence="3">The sequence shown here is derived from an EMBL/GenBank/DDBJ whole genome shotgun (WGS) entry which is preliminary data.</text>
</comment>
<dbReference type="EMBL" id="JBDOJC010000001">
    <property type="protein sequence ID" value="MEO2219245.1"/>
    <property type="molecule type" value="Genomic_DNA"/>
</dbReference>